<dbReference type="AlphaFoldDB" id="Q7WXT1"/>
<protein>
    <submittedName>
        <fullName evidence="1">Putative integrase/recombinase</fullName>
    </submittedName>
</protein>
<dbReference type="KEGG" id="reh:PHG035"/>
<evidence type="ECO:0000313" key="1">
    <source>
        <dbReference type="EMBL" id="AAP85788.1"/>
    </source>
</evidence>
<name>Q7WXT1_CUPNH</name>
<evidence type="ECO:0000313" key="2">
    <source>
        <dbReference type="Proteomes" id="UP000008210"/>
    </source>
</evidence>
<gene>
    <name evidence="1" type="ordered locus">PHG035</name>
</gene>
<sequence>MRYTIHDRVVLARAPDGPLASHIAAFASSIAAQGYSTQSLKYHVRLVAGFSRWLGRNGIDLRNVCPDQAARYLR</sequence>
<dbReference type="RefSeq" id="WP_011153957.1">
    <property type="nucleotide sequence ID" value="NC_005241.1"/>
</dbReference>
<proteinExistence type="predicted"/>
<reference evidence="1 2" key="1">
    <citation type="journal article" date="2003" name="J. Mol. Biol.">
        <title>Complete nucleotide sequence of pHG1: a Ralstonia eutropha H16 megaplasmid encoding key enzymes of H(2)-based lithoautotrophy and anaerobiosis.</title>
        <authorList>
            <person name="Schwartz E."/>
            <person name="Henne A."/>
            <person name="Cramm R."/>
            <person name="Eitinger T."/>
            <person name="Friedrich B."/>
            <person name="Gottschalk G."/>
        </authorList>
    </citation>
    <scope>NUCLEOTIDE SEQUENCE [LARGE SCALE GENOMIC DNA]</scope>
    <source>
        <strain evidence="2">ATCC 17699 / DSM 428 / KCTC 22496 / NCIMB 10442 / H16 / Stanier 337</strain>
        <plasmid evidence="1 2">megaplasmid pHG1</plasmid>
    </source>
</reference>
<geneLocation type="plasmid" evidence="1 2">
    <name>megaplasmid pHG1</name>
</geneLocation>
<dbReference type="HOGENOM" id="CLU_2681505_0_0_4"/>
<keyword evidence="1" id="KW-0614">Plasmid</keyword>
<accession>Q7WXT1</accession>
<dbReference type="eggNOG" id="COG4974">
    <property type="taxonomic scope" value="Bacteria"/>
</dbReference>
<organism evidence="1 2">
    <name type="scientific">Cupriavidus necator (strain ATCC 17699 / DSM 428 / KCTC 22496 / NCIMB 10442 / H16 / Stanier 337)</name>
    <name type="common">Ralstonia eutropha</name>
    <dbReference type="NCBI Taxonomy" id="381666"/>
    <lineage>
        <taxon>Bacteria</taxon>
        <taxon>Pseudomonadati</taxon>
        <taxon>Pseudomonadota</taxon>
        <taxon>Betaproteobacteria</taxon>
        <taxon>Burkholderiales</taxon>
        <taxon>Burkholderiaceae</taxon>
        <taxon>Cupriavidus</taxon>
    </lineage>
</organism>
<dbReference type="EMBL" id="AY305378">
    <property type="protein sequence ID" value="AAP85788.1"/>
    <property type="molecule type" value="Genomic_DNA"/>
</dbReference>
<keyword evidence="2" id="KW-1185">Reference proteome</keyword>
<dbReference type="Proteomes" id="UP000008210">
    <property type="component" value="Plasmid megaplasmid pHG1"/>
</dbReference>